<dbReference type="STRING" id="1125699.HMPREF9194_01225"/>
<dbReference type="HOGENOM" id="CLU_073854_0_0_12"/>
<sequence>MRETAEKAMNTIPLIFNERRIKRTVLGGTVAPNADFSSSAAVILLNRGGNHYCAQNIENLLLCAFSEIVVVENSSKSYSLEEYSRRWPQVKFIVPLEDVTAGDMINIGMAEISSEYALVLWDDVKIKPPILNEPLVRSVVESERLCTAPILQSAQLQYLPVRMNPEIRKNTFFAVPSPALGGKKTVYPFDFIGIYNKQKFMQLGGYDYTIASPYWQNVDFALRGWLWGETIELNSFFRLMYDAETPFEDTTADYSQLRFFLKNCAPVFRSDYAYIPKMRYFDFCRRCPLGPLRAYSLFADARSWTRKNRFRFKTDIVAFTQNWDFKE</sequence>
<comment type="caution">
    <text evidence="1">The sequence shown here is derived from an EMBL/GenBank/DDBJ whole genome shotgun (WGS) entry which is preliminary data.</text>
</comment>
<dbReference type="EMBL" id="ATFF01000006">
    <property type="protein sequence ID" value="EPF30899.1"/>
    <property type="molecule type" value="Genomic_DNA"/>
</dbReference>
<evidence type="ECO:0008006" key="3">
    <source>
        <dbReference type="Google" id="ProtNLM"/>
    </source>
</evidence>
<dbReference type="PATRIC" id="fig|1125699.3.peg.1244"/>
<name>S3L294_TREMA</name>
<dbReference type="eggNOG" id="COG1216">
    <property type="taxonomic scope" value="Bacteria"/>
</dbReference>
<organism evidence="1 2">
    <name type="scientific">Treponema maltophilum ATCC 51939</name>
    <dbReference type="NCBI Taxonomy" id="1125699"/>
    <lineage>
        <taxon>Bacteria</taxon>
        <taxon>Pseudomonadati</taxon>
        <taxon>Spirochaetota</taxon>
        <taxon>Spirochaetia</taxon>
        <taxon>Spirochaetales</taxon>
        <taxon>Treponemataceae</taxon>
        <taxon>Treponema</taxon>
    </lineage>
</organism>
<gene>
    <name evidence="1" type="ORF">HMPREF9194_01225</name>
</gene>
<dbReference type="AlphaFoldDB" id="S3L294"/>
<reference evidence="1 2" key="1">
    <citation type="submission" date="2013-04" db="EMBL/GenBank/DDBJ databases">
        <title>The Genome Sequence of Treponema maltophilum ATCC 51939.</title>
        <authorList>
            <consortium name="The Broad Institute Genomics Platform"/>
            <person name="Earl A."/>
            <person name="Ward D."/>
            <person name="Feldgarden M."/>
            <person name="Gevers D."/>
            <person name="Leonetti C."/>
            <person name="Blanton J.M."/>
            <person name="Dewhirst F.E."/>
            <person name="Izard J."/>
            <person name="Walker B."/>
            <person name="Young S."/>
            <person name="Zeng Q."/>
            <person name="Gargeya S."/>
            <person name="Fitzgerald M."/>
            <person name="Haas B."/>
            <person name="Abouelleil A."/>
            <person name="Allen A.W."/>
            <person name="Alvarado L."/>
            <person name="Arachchi H.M."/>
            <person name="Berlin A.M."/>
            <person name="Chapman S.B."/>
            <person name="Gainer-Dewar J."/>
            <person name="Goldberg J."/>
            <person name="Griggs A."/>
            <person name="Gujja S."/>
            <person name="Hansen M."/>
            <person name="Howarth C."/>
            <person name="Imamovic A."/>
            <person name="Ireland A."/>
            <person name="Larimer J."/>
            <person name="McCowan C."/>
            <person name="Murphy C."/>
            <person name="Pearson M."/>
            <person name="Poon T.W."/>
            <person name="Priest M."/>
            <person name="Roberts A."/>
            <person name="Saif S."/>
            <person name="Shea T."/>
            <person name="Sisk P."/>
            <person name="Sykes S."/>
            <person name="Wortman J."/>
            <person name="Nusbaum C."/>
            <person name="Birren B."/>
        </authorList>
    </citation>
    <scope>NUCLEOTIDE SEQUENCE [LARGE SCALE GENOMIC DNA]</scope>
    <source>
        <strain evidence="1 2">ATCC 51939</strain>
    </source>
</reference>
<dbReference type="Proteomes" id="UP000014541">
    <property type="component" value="Unassembled WGS sequence"/>
</dbReference>
<proteinExistence type="predicted"/>
<dbReference type="SUPFAM" id="SSF53448">
    <property type="entry name" value="Nucleotide-diphospho-sugar transferases"/>
    <property type="match status" value="1"/>
</dbReference>
<keyword evidence="2" id="KW-1185">Reference proteome</keyword>
<dbReference type="Gene3D" id="3.90.550.10">
    <property type="entry name" value="Spore Coat Polysaccharide Biosynthesis Protein SpsA, Chain A"/>
    <property type="match status" value="1"/>
</dbReference>
<evidence type="ECO:0000313" key="1">
    <source>
        <dbReference type="EMBL" id="EPF30899.1"/>
    </source>
</evidence>
<protein>
    <recommendedName>
        <fullName evidence="3">Glycosyltransferase 2-like domain-containing protein</fullName>
    </recommendedName>
</protein>
<accession>S3L294</accession>
<dbReference type="InterPro" id="IPR029044">
    <property type="entry name" value="Nucleotide-diphossugar_trans"/>
</dbReference>
<evidence type="ECO:0000313" key="2">
    <source>
        <dbReference type="Proteomes" id="UP000014541"/>
    </source>
</evidence>